<comment type="cofactor">
    <cofactor evidence="1">
        <name>Fe(2+)</name>
        <dbReference type="ChEBI" id="CHEBI:29033"/>
    </cofactor>
</comment>
<dbReference type="PANTHER" id="PTHR10696:SF56">
    <property type="entry name" value="TAUD_TFDA-LIKE DOMAIN-CONTAINING PROTEIN"/>
    <property type="match status" value="1"/>
</dbReference>
<dbReference type="AlphaFoldDB" id="A0A0C2D1H0"/>
<protein>
    <submittedName>
        <fullName evidence="5">SyrP-like protein</fullName>
    </submittedName>
</protein>
<dbReference type="InterPro" id="IPR050411">
    <property type="entry name" value="AlphaKG_dependent_hydroxylases"/>
</dbReference>
<accession>A0A0C2D1H0</accession>
<evidence type="ECO:0000259" key="4">
    <source>
        <dbReference type="Pfam" id="PF02668"/>
    </source>
</evidence>
<dbReference type="Pfam" id="PF02668">
    <property type="entry name" value="TauD"/>
    <property type="match status" value="1"/>
</dbReference>
<dbReference type="SUPFAM" id="SSF51197">
    <property type="entry name" value="Clavaminate synthase-like"/>
    <property type="match status" value="1"/>
</dbReference>
<dbReference type="InterPro" id="IPR003819">
    <property type="entry name" value="TauD/TfdA-like"/>
</dbReference>
<evidence type="ECO:0000256" key="2">
    <source>
        <dbReference type="ARBA" id="ARBA00023002"/>
    </source>
</evidence>
<sequence length="305" mass="33824">MFEVASLALDSLDCGRLRAAIEAKGWVLVRAPAADRVGFEALCRGLFDAPMIHGGRRPRTGISDAVQTVDPGEREIAPHCEYAYTPFRPDLAAFHCTEAPTRAGETTLVDGVALLDALAPQARADFEAQDLTHDNEVPAIGWQRMFGIEDPSQLAAKLDAMIELFAARGGREQLRYRIGRDATLWFRYQGPAIVPRARGRAFATSVGFPPTPDRTRPGKHTWLRFADGSVVDDSLRHAVLRDHGERLAVAHRWRPGDVLIADNWSVLHGRRAFVGAREIDACFGYADWLRPPDRAPVRSLLWAWS</sequence>
<reference evidence="5 6" key="1">
    <citation type="submission" date="2014-12" db="EMBL/GenBank/DDBJ databases">
        <title>Genome assembly of Enhygromyxa salina DSM 15201.</title>
        <authorList>
            <person name="Sharma G."/>
            <person name="Subramanian S."/>
        </authorList>
    </citation>
    <scope>NUCLEOTIDE SEQUENCE [LARGE SCALE GENOMIC DNA]</scope>
    <source>
        <strain evidence="5 6">DSM 15201</strain>
    </source>
</reference>
<evidence type="ECO:0000256" key="3">
    <source>
        <dbReference type="ARBA" id="ARBA00023194"/>
    </source>
</evidence>
<keyword evidence="3" id="KW-0045">Antibiotic biosynthesis</keyword>
<dbReference type="EMBL" id="JMCC02000082">
    <property type="protein sequence ID" value="KIG14012.1"/>
    <property type="molecule type" value="Genomic_DNA"/>
</dbReference>
<dbReference type="InterPro" id="IPR042098">
    <property type="entry name" value="TauD-like_sf"/>
</dbReference>
<evidence type="ECO:0000256" key="1">
    <source>
        <dbReference type="ARBA" id="ARBA00001954"/>
    </source>
</evidence>
<proteinExistence type="predicted"/>
<name>A0A0C2D1H0_9BACT</name>
<evidence type="ECO:0000313" key="6">
    <source>
        <dbReference type="Proteomes" id="UP000031599"/>
    </source>
</evidence>
<dbReference type="PANTHER" id="PTHR10696">
    <property type="entry name" value="GAMMA-BUTYROBETAINE HYDROXYLASE-RELATED"/>
    <property type="match status" value="1"/>
</dbReference>
<gene>
    <name evidence="5" type="ORF">DB30_07349</name>
</gene>
<organism evidence="5 6">
    <name type="scientific">Enhygromyxa salina</name>
    <dbReference type="NCBI Taxonomy" id="215803"/>
    <lineage>
        <taxon>Bacteria</taxon>
        <taxon>Pseudomonadati</taxon>
        <taxon>Myxococcota</taxon>
        <taxon>Polyangia</taxon>
        <taxon>Nannocystales</taxon>
        <taxon>Nannocystaceae</taxon>
        <taxon>Enhygromyxa</taxon>
    </lineage>
</organism>
<comment type="caution">
    <text evidence="5">The sequence shown here is derived from an EMBL/GenBank/DDBJ whole genome shotgun (WGS) entry which is preliminary data.</text>
</comment>
<dbReference type="GO" id="GO:0016706">
    <property type="term" value="F:2-oxoglutarate-dependent dioxygenase activity"/>
    <property type="evidence" value="ECO:0007669"/>
    <property type="project" value="UniProtKB-ARBA"/>
</dbReference>
<keyword evidence="2" id="KW-0560">Oxidoreductase</keyword>
<feature type="domain" description="TauD/TfdA-like" evidence="4">
    <location>
        <begin position="9"/>
        <end position="277"/>
    </location>
</feature>
<dbReference type="Proteomes" id="UP000031599">
    <property type="component" value="Unassembled WGS sequence"/>
</dbReference>
<dbReference type="GO" id="GO:0017000">
    <property type="term" value="P:antibiotic biosynthetic process"/>
    <property type="evidence" value="ECO:0007669"/>
    <property type="project" value="UniProtKB-KW"/>
</dbReference>
<dbReference type="Gene3D" id="3.60.130.10">
    <property type="entry name" value="Clavaminate synthase-like"/>
    <property type="match status" value="1"/>
</dbReference>
<evidence type="ECO:0000313" key="5">
    <source>
        <dbReference type="EMBL" id="KIG14012.1"/>
    </source>
</evidence>